<reference evidence="7 8" key="1">
    <citation type="submission" date="2022-12" db="EMBL/GenBank/DDBJ databases">
        <title>Chromosome-level genome of Tegillarca granosa.</title>
        <authorList>
            <person name="Kim J."/>
        </authorList>
    </citation>
    <scope>NUCLEOTIDE SEQUENCE [LARGE SCALE GENOMIC DNA]</scope>
    <source>
        <strain evidence="7">Teg-2019</strain>
        <tissue evidence="7">Adductor muscle</tissue>
    </source>
</reference>
<dbReference type="EMBL" id="JARBDR010000918">
    <property type="protein sequence ID" value="KAJ8301204.1"/>
    <property type="molecule type" value="Genomic_DNA"/>
</dbReference>
<evidence type="ECO:0000256" key="5">
    <source>
        <dbReference type="ARBA" id="ARBA00023136"/>
    </source>
</evidence>
<dbReference type="PANTHER" id="PTHR10844:SF19">
    <property type="entry name" value="CAVEOLIN-2"/>
    <property type="match status" value="1"/>
</dbReference>
<proteinExistence type="inferred from homology"/>
<comment type="caution">
    <text evidence="7">The sequence shown here is derived from an EMBL/GenBank/DDBJ whole genome shotgun (WGS) entry which is preliminary data.</text>
</comment>
<evidence type="ECO:0000256" key="4">
    <source>
        <dbReference type="ARBA" id="ARBA00023034"/>
    </source>
</evidence>
<evidence type="ECO:0000313" key="7">
    <source>
        <dbReference type="EMBL" id="KAJ8301204.1"/>
    </source>
</evidence>
<comment type="function">
    <text evidence="6">May act as a scaffolding protein within caveolar membranes. Interacts directly with G-protein alpha subunits and can functionally regulate their activity.</text>
</comment>
<dbReference type="InterPro" id="IPR001612">
    <property type="entry name" value="Caveolin"/>
</dbReference>
<keyword evidence="5 6" id="KW-0472">Membrane</keyword>
<accession>A0ABQ9E743</accession>
<organism evidence="7 8">
    <name type="scientific">Tegillarca granosa</name>
    <name type="common">Malaysian cockle</name>
    <name type="synonym">Anadara granosa</name>
    <dbReference type="NCBI Taxonomy" id="220873"/>
    <lineage>
        <taxon>Eukaryota</taxon>
        <taxon>Metazoa</taxon>
        <taxon>Spiralia</taxon>
        <taxon>Lophotrochozoa</taxon>
        <taxon>Mollusca</taxon>
        <taxon>Bivalvia</taxon>
        <taxon>Autobranchia</taxon>
        <taxon>Pteriomorphia</taxon>
        <taxon>Arcoida</taxon>
        <taxon>Arcoidea</taxon>
        <taxon>Arcidae</taxon>
        <taxon>Tegillarca</taxon>
    </lineage>
</organism>
<keyword evidence="3 6" id="KW-1003">Cell membrane</keyword>
<evidence type="ECO:0000313" key="8">
    <source>
        <dbReference type="Proteomes" id="UP001217089"/>
    </source>
</evidence>
<dbReference type="Proteomes" id="UP001217089">
    <property type="component" value="Unassembled WGS sequence"/>
</dbReference>
<protein>
    <recommendedName>
        <fullName evidence="6">Caveolin</fullName>
    </recommendedName>
</protein>
<dbReference type="Pfam" id="PF01146">
    <property type="entry name" value="Caveolin"/>
    <property type="match status" value="1"/>
</dbReference>
<sequence length="137" mass="15615">MKIAEAVDLDQRDVNELNTHVKVMFEDVLAEPEGAHSPDCLWNFSYSCFNCGKTCCYNFLSSLCGLFIALAWGCEFGTVVFQHVWCYTPCLRIMAIYFVCFQKYFGTVISCCLAPLCESCGLFFSRINVYNHSQTNF</sequence>
<evidence type="ECO:0000256" key="1">
    <source>
        <dbReference type="ARBA" id="ARBA00004202"/>
    </source>
</evidence>
<gene>
    <name evidence="7" type="ORF">KUTeg_020191</name>
</gene>
<dbReference type="PANTHER" id="PTHR10844">
    <property type="entry name" value="CAVEOLIN"/>
    <property type="match status" value="1"/>
</dbReference>
<comment type="similarity">
    <text evidence="2 6">Belongs to the caveolin family.</text>
</comment>
<comment type="subcellular location">
    <subcellularLocation>
        <location evidence="1 6">Cell membrane</location>
        <topology evidence="1 6">Peripheral membrane protein</topology>
    </subcellularLocation>
    <subcellularLocation>
        <location evidence="6">Golgi apparatus membrane</location>
        <topology evidence="6">Peripheral membrane protein</topology>
    </subcellularLocation>
    <subcellularLocation>
        <location evidence="6">Membrane</location>
        <location evidence="6">Caveola</location>
        <topology evidence="6">Peripheral membrane protein</topology>
    </subcellularLocation>
</comment>
<keyword evidence="4 6" id="KW-0333">Golgi apparatus</keyword>
<evidence type="ECO:0000256" key="3">
    <source>
        <dbReference type="ARBA" id="ARBA00022475"/>
    </source>
</evidence>
<keyword evidence="8" id="KW-1185">Reference proteome</keyword>
<evidence type="ECO:0000256" key="6">
    <source>
        <dbReference type="RuleBase" id="RU000680"/>
    </source>
</evidence>
<name>A0ABQ9E743_TEGGR</name>
<evidence type="ECO:0000256" key="2">
    <source>
        <dbReference type="ARBA" id="ARBA00010988"/>
    </source>
</evidence>